<dbReference type="OrthoDB" id="185373at2759"/>
<proteinExistence type="predicted"/>
<dbReference type="FunFam" id="1.25.40.10:FF:000344">
    <property type="entry name" value="Pentatricopeptide repeat-containing protein"/>
    <property type="match status" value="1"/>
</dbReference>
<dbReference type="InterPro" id="IPR046960">
    <property type="entry name" value="PPR_At4g14850-like_plant"/>
</dbReference>
<feature type="repeat" description="PPR" evidence="2">
    <location>
        <begin position="367"/>
        <end position="397"/>
    </location>
</feature>
<dbReference type="Gene3D" id="1.25.40.10">
    <property type="entry name" value="Tetratricopeptide repeat domain"/>
    <property type="match status" value="3"/>
</dbReference>
<dbReference type="EMBL" id="JADCNM010000003">
    <property type="protein sequence ID" value="KAG0491204.1"/>
    <property type="molecule type" value="Genomic_DNA"/>
</dbReference>
<keyword evidence="1" id="KW-0677">Repeat</keyword>
<evidence type="ECO:0000313" key="4">
    <source>
        <dbReference type="Proteomes" id="UP000639772"/>
    </source>
</evidence>
<protein>
    <recommendedName>
        <fullName evidence="5">Pentatricopeptide repeat-containing protein</fullName>
    </recommendedName>
</protein>
<feature type="repeat" description="PPR" evidence="2">
    <location>
        <begin position="230"/>
        <end position="264"/>
    </location>
</feature>
<dbReference type="Pfam" id="PF01535">
    <property type="entry name" value="PPR"/>
    <property type="match status" value="3"/>
</dbReference>
<dbReference type="Proteomes" id="UP000639772">
    <property type="component" value="Chromosome 3"/>
</dbReference>
<organism evidence="3 4">
    <name type="scientific">Vanilla planifolia</name>
    <name type="common">Vanilla</name>
    <dbReference type="NCBI Taxonomy" id="51239"/>
    <lineage>
        <taxon>Eukaryota</taxon>
        <taxon>Viridiplantae</taxon>
        <taxon>Streptophyta</taxon>
        <taxon>Embryophyta</taxon>
        <taxon>Tracheophyta</taxon>
        <taxon>Spermatophyta</taxon>
        <taxon>Magnoliopsida</taxon>
        <taxon>Liliopsida</taxon>
        <taxon>Asparagales</taxon>
        <taxon>Orchidaceae</taxon>
        <taxon>Vanilloideae</taxon>
        <taxon>Vanilleae</taxon>
        <taxon>Vanilla</taxon>
    </lineage>
</organism>
<gene>
    <name evidence="3" type="ORF">HPP92_008067</name>
</gene>
<dbReference type="FunFam" id="1.25.40.10:FF:000031">
    <property type="entry name" value="Pentatricopeptide repeat-containing protein mitochondrial"/>
    <property type="match status" value="1"/>
</dbReference>
<dbReference type="GO" id="GO:0003723">
    <property type="term" value="F:RNA binding"/>
    <property type="evidence" value="ECO:0007669"/>
    <property type="project" value="InterPro"/>
</dbReference>
<evidence type="ECO:0000313" key="3">
    <source>
        <dbReference type="EMBL" id="KAG0491204.1"/>
    </source>
</evidence>
<dbReference type="InterPro" id="IPR011990">
    <property type="entry name" value="TPR-like_helical_dom_sf"/>
</dbReference>
<dbReference type="Pfam" id="PF13041">
    <property type="entry name" value="PPR_2"/>
    <property type="match status" value="2"/>
</dbReference>
<evidence type="ECO:0000256" key="1">
    <source>
        <dbReference type="ARBA" id="ARBA00022737"/>
    </source>
</evidence>
<accession>A0A835RLD6</accession>
<dbReference type="AlphaFoldDB" id="A0A835RLD6"/>
<dbReference type="GO" id="GO:0009451">
    <property type="term" value="P:RNA modification"/>
    <property type="evidence" value="ECO:0007669"/>
    <property type="project" value="InterPro"/>
</dbReference>
<reference evidence="3 4" key="1">
    <citation type="journal article" date="2020" name="Nat. Food">
        <title>A phased Vanilla planifolia genome enables genetic improvement of flavour and production.</title>
        <authorList>
            <person name="Hasing T."/>
            <person name="Tang H."/>
            <person name="Brym M."/>
            <person name="Khazi F."/>
            <person name="Huang T."/>
            <person name="Chambers A.H."/>
        </authorList>
    </citation>
    <scope>NUCLEOTIDE SEQUENCE [LARGE SCALE GENOMIC DNA]</scope>
    <source>
        <tissue evidence="3">Leaf</tissue>
    </source>
</reference>
<sequence>MAACLINPFLHSNTHSSTPLRPSRNPQGQLASPEALRYLIKKSQSPKQLHQIHGHILRRGLVGGDNTDSTLHLLLLRLYSYSRLDLASRVFDLFSDPPTYAWNLMIRSNIAAGAPTDALLLYNRMVAAGVPVDKFTFPFTIRACSAIANVAKGKEVHAFAIKCGFARDSFFFNALISFYFACGLEADARMVFDRMHVRTVVSWTAFVSGLVACGDLLAARASFEVMPEKNVVSWTAIINGYARSGQPEEAFVLFRQMHKENQKPNPYTIVALLIACTKLGSLSLGRWVHEFASKNGMLKDGPYVGTALVDLYSKCGSVSDAIKVFNEMPVRSLATWNSMITSFRVHGRWQEALELFREMLNRRLIPDCITFAGVLCVCARCGMVEEGLKLYREMKEHYNIEPGLLHNECLAVLLRCSPSLGNVDEVIQVLSSEFGISSQKKIDQICINPLKLNRGTSPYSVNTEA</sequence>
<comment type="caution">
    <text evidence="3">The sequence shown here is derived from an EMBL/GenBank/DDBJ whole genome shotgun (WGS) entry which is preliminary data.</text>
</comment>
<feature type="repeat" description="PPR" evidence="2">
    <location>
        <begin position="332"/>
        <end position="366"/>
    </location>
</feature>
<dbReference type="PROSITE" id="PS51375">
    <property type="entry name" value="PPR"/>
    <property type="match status" value="3"/>
</dbReference>
<evidence type="ECO:0000256" key="2">
    <source>
        <dbReference type="PROSITE-ProRule" id="PRU00708"/>
    </source>
</evidence>
<dbReference type="InterPro" id="IPR002885">
    <property type="entry name" value="PPR_rpt"/>
</dbReference>
<dbReference type="PANTHER" id="PTHR47926">
    <property type="entry name" value="PENTATRICOPEPTIDE REPEAT-CONTAINING PROTEIN"/>
    <property type="match status" value="1"/>
</dbReference>
<evidence type="ECO:0008006" key="5">
    <source>
        <dbReference type="Google" id="ProtNLM"/>
    </source>
</evidence>
<dbReference type="NCBIfam" id="TIGR00756">
    <property type="entry name" value="PPR"/>
    <property type="match status" value="4"/>
</dbReference>
<dbReference type="PANTHER" id="PTHR47926:SF359">
    <property type="entry name" value="PENTACOTRIPEPTIDE-REPEAT REGION OF PRORP DOMAIN-CONTAINING PROTEIN"/>
    <property type="match status" value="1"/>
</dbReference>
<name>A0A835RLD6_VANPL</name>